<evidence type="ECO:0000313" key="2">
    <source>
        <dbReference type="Proteomes" id="UP000615755"/>
    </source>
</evidence>
<organism evidence="1 2">
    <name type="scientific">Pseudoalteromonas aurantia 208</name>
    <dbReference type="NCBI Taxonomy" id="1314867"/>
    <lineage>
        <taxon>Bacteria</taxon>
        <taxon>Pseudomonadati</taxon>
        <taxon>Pseudomonadota</taxon>
        <taxon>Gammaproteobacteria</taxon>
        <taxon>Alteromonadales</taxon>
        <taxon>Pseudoalteromonadaceae</taxon>
        <taxon>Pseudoalteromonas</taxon>
    </lineage>
</organism>
<accession>A0ABR9EJ73</accession>
<protein>
    <submittedName>
        <fullName evidence="1">Uncharacterized protein</fullName>
    </submittedName>
</protein>
<proteinExistence type="predicted"/>
<name>A0ABR9EJ73_9GAMM</name>
<evidence type="ECO:0000313" key="1">
    <source>
        <dbReference type="EMBL" id="MBE0371053.1"/>
    </source>
</evidence>
<gene>
    <name evidence="1" type="ORF">PAUR_b1217</name>
</gene>
<dbReference type="EMBL" id="AQGV01000015">
    <property type="protein sequence ID" value="MBE0371053.1"/>
    <property type="molecule type" value="Genomic_DNA"/>
</dbReference>
<keyword evidence="2" id="KW-1185">Reference proteome</keyword>
<dbReference type="Proteomes" id="UP000615755">
    <property type="component" value="Unassembled WGS sequence"/>
</dbReference>
<comment type="caution">
    <text evidence="1">The sequence shown here is derived from an EMBL/GenBank/DDBJ whole genome shotgun (WGS) entry which is preliminary data.</text>
</comment>
<sequence>MESVDIGPQYTKVHINTSIGFIQKIDNWFNQKGILMKMRSNVNKFSINKLN</sequence>
<reference evidence="1 2" key="1">
    <citation type="submission" date="2015-03" db="EMBL/GenBank/DDBJ databases">
        <title>Genome sequence of Pseudoalteromonas aurantia.</title>
        <authorList>
            <person name="Xie B.-B."/>
            <person name="Rong J.-C."/>
            <person name="Qin Q.-L."/>
            <person name="Zhang Y.-Z."/>
        </authorList>
    </citation>
    <scope>NUCLEOTIDE SEQUENCE [LARGE SCALE GENOMIC DNA]</scope>
    <source>
        <strain evidence="1 2">208</strain>
    </source>
</reference>